<sequence length="95" mass="11642">MLFFFLFKFQKERYITRDDFESEFFVYQSTKDQKFFFAESLTLAGLFLEILYKKYNETMENGQTFDYDELLENDSIISKKRKQHLKVIFSINNIK</sequence>
<comment type="caution">
    <text evidence="1">The sequence shown here is derived from an EMBL/GenBank/DDBJ whole genome shotgun (WGS) entry which is preliminary data.</text>
</comment>
<accession>A0ABT7LBD0</accession>
<evidence type="ECO:0000313" key="2">
    <source>
        <dbReference type="Proteomes" id="UP001235343"/>
    </source>
</evidence>
<reference evidence="1 2" key="1">
    <citation type="submission" date="2023-06" db="EMBL/GenBank/DDBJ databases">
        <title>Aquibacillus rhizosphaerae LR5S19.</title>
        <authorList>
            <person name="Sun J.-Q."/>
        </authorList>
    </citation>
    <scope>NUCLEOTIDE SEQUENCE [LARGE SCALE GENOMIC DNA]</scope>
    <source>
        <strain evidence="1 2">LR5S19</strain>
    </source>
</reference>
<dbReference type="RefSeq" id="WP_285933766.1">
    <property type="nucleotide sequence ID" value="NZ_JASTZU010000058.1"/>
</dbReference>
<evidence type="ECO:0000313" key="1">
    <source>
        <dbReference type="EMBL" id="MDL4842495.1"/>
    </source>
</evidence>
<proteinExistence type="predicted"/>
<keyword evidence="2" id="KW-1185">Reference proteome</keyword>
<protein>
    <submittedName>
        <fullName evidence="1">Uncharacterized protein</fullName>
    </submittedName>
</protein>
<organism evidence="1 2">
    <name type="scientific">Aquibacillus rhizosphaerae</name>
    <dbReference type="NCBI Taxonomy" id="3051431"/>
    <lineage>
        <taxon>Bacteria</taxon>
        <taxon>Bacillati</taxon>
        <taxon>Bacillota</taxon>
        <taxon>Bacilli</taxon>
        <taxon>Bacillales</taxon>
        <taxon>Bacillaceae</taxon>
        <taxon>Aquibacillus</taxon>
    </lineage>
</organism>
<dbReference type="Proteomes" id="UP001235343">
    <property type="component" value="Unassembled WGS sequence"/>
</dbReference>
<name>A0ABT7LBD0_9BACI</name>
<gene>
    <name evidence="1" type="ORF">QQS35_18840</name>
</gene>
<dbReference type="EMBL" id="JASTZU010000058">
    <property type="protein sequence ID" value="MDL4842495.1"/>
    <property type="molecule type" value="Genomic_DNA"/>
</dbReference>